<keyword evidence="1" id="KW-0472">Membrane</keyword>
<evidence type="ECO:0000256" key="1">
    <source>
        <dbReference type="SAM" id="Phobius"/>
    </source>
</evidence>
<sequence>MSFLVFIHITAAIIFVGNIITAAFWKVKAAFSKDETHIHLTAKNIMTADHVFTLPGIIVLLISGFILAADSSYTLHAINWLSVSLALFALTGVIWAAILLPLQRKMIHYSGEPFNQASYQKASRIWDVVGSLSTIIPLIILYLMIAKPF</sequence>
<dbReference type="InterPro" id="IPR018729">
    <property type="entry name" value="DUF2269_transmembrane"/>
</dbReference>
<feature type="transmembrane region" description="Helical" evidence="1">
    <location>
        <begin position="80"/>
        <end position="102"/>
    </location>
</feature>
<name>A0ABW2UVI2_9BACI</name>
<dbReference type="RefSeq" id="WP_382360527.1">
    <property type="nucleotide sequence ID" value="NZ_JBHTGR010000056.1"/>
</dbReference>
<keyword evidence="3" id="KW-1185">Reference proteome</keyword>
<protein>
    <submittedName>
        <fullName evidence="2">DUF2269 family protein</fullName>
    </submittedName>
</protein>
<keyword evidence="1" id="KW-1133">Transmembrane helix</keyword>
<keyword evidence="1" id="KW-0812">Transmembrane</keyword>
<feature type="transmembrane region" description="Helical" evidence="1">
    <location>
        <begin position="6"/>
        <end position="27"/>
    </location>
</feature>
<evidence type="ECO:0000313" key="3">
    <source>
        <dbReference type="Proteomes" id="UP001596620"/>
    </source>
</evidence>
<proteinExistence type="predicted"/>
<feature type="transmembrane region" description="Helical" evidence="1">
    <location>
        <begin position="48"/>
        <end position="68"/>
    </location>
</feature>
<organism evidence="2 3">
    <name type="scientific">Lentibacillus kimchii</name>
    <dbReference type="NCBI Taxonomy" id="1542911"/>
    <lineage>
        <taxon>Bacteria</taxon>
        <taxon>Bacillati</taxon>
        <taxon>Bacillota</taxon>
        <taxon>Bacilli</taxon>
        <taxon>Bacillales</taxon>
        <taxon>Bacillaceae</taxon>
        <taxon>Lentibacillus</taxon>
    </lineage>
</organism>
<comment type="caution">
    <text evidence="2">The sequence shown here is derived from an EMBL/GenBank/DDBJ whole genome shotgun (WGS) entry which is preliminary data.</text>
</comment>
<dbReference type="EMBL" id="JBHTGR010000056">
    <property type="protein sequence ID" value="MFC7747927.1"/>
    <property type="molecule type" value="Genomic_DNA"/>
</dbReference>
<accession>A0ABW2UVI2</accession>
<gene>
    <name evidence="2" type="ORF">ACFQU8_12080</name>
</gene>
<dbReference type="Proteomes" id="UP001596620">
    <property type="component" value="Unassembled WGS sequence"/>
</dbReference>
<evidence type="ECO:0000313" key="2">
    <source>
        <dbReference type="EMBL" id="MFC7747927.1"/>
    </source>
</evidence>
<dbReference type="Pfam" id="PF10027">
    <property type="entry name" value="DUF2269"/>
    <property type="match status" value="1"/>
</dbReference>
<reference evidence="3" key="1">
    <citation type="journal article" date="2019" name="Int. J. Syst. Evol. Microbiol.">
        <title>The Global Catalogue of Microorganisms (GCM) 10K type strain sequencing project: providing services to taxonomists for standard genome sequencing and annotation.</title>
        <authorList>
            <consortium name="The Broad Institute Genomics Platform"/>
            <consortium name="The Broad Institute Genome Sequencing Center for Infectious Disease"/>
            <person name="Wu L."/>
            <person name="Ma J."/>
        </authorList>
    </citation>
    <scope>NUCLEOTIDE SEQUENCE [LARGE SCALE GENOMIC DNA]</scope>
    <source>
        <strain evidence="3">JCM 30234</strain>
    </source>
</reference>
<feature type="transmembrane region" description="Helical" evidence="1">
    <location>
        <begin position="123"/>
        <end position="145"/>
    </location>
</feature>